<accession>Q213C8</accession>
<evidence type="ECO:0000313" key="2">
    <source>
        <dbReference type="EMBL" id="ABD88508.1"/>
    </source>
</evidence>
<dbReference type="HOGENOM" id="CLU_144109_0_0_5"/>
<dbReference type="KEGG" id="rpc:RPC_2963"/>
<keyword evidence="1" id="KW-0472">Membrane</keyword>
<dbReference type="eggNOG" id="COG1018">
    <property type="taxonomic scope" value="Bacteria"/>
</dbReference>
<keyword evidence="1" id="KW-1133">Transmembrane helix</keyword>
<proteinExistence type="predicted"/>
<organism evidence="2">
    <name type="scientific">Rhodopseudomonas palustris (strain BisB18)</name>
    <dbReference type="NCBI Taxonomy" id="316056"/>
    <lineage>
        <taxon>Bacteria</taxon>
        <taxon>Pseudomonadati</taxon>
        <taxon>Pseudomonadota</taxon>
        <taxon>Alphaproteobacteria</taxon>
        <taxon>Hyphomicrobiales</taxon>
        <taxon>Nitrobacteraceae</taxon>
        <taxon>Rhodopseudomonas</taxon>
    </lineage>
</organism>
<dbReference type="RefSeq" id="WP_011473403.1">
    <property type="nucleotide sequence ID" value="NC_007925.1"/>
</dbReference>
<feature type="transmembrane region" description="Helical" evidence="1">
    <location>
        <begin position="7"/>
        <end position="31"/>
    </location>
</feature>
<dbReference type="AlphaFoldDB" id="Q213C8"/>
<feature type="transmembrane region" description="Helical" evidence="1">
    <location>
        <begin position="43"/>
        <end position="66"/>
    </location>
</feature>
<evidence type="ECO:0008006" key="3">
    <source>
        <dbReference type="Google" id="ProtNLM"/>
    </source>
</evidence>
<evidence type="ECO:0000256" key="1">
    <source>
        <dbReference type="SAM" id="Phobius"/>
    </source>
</evidence>
<keyword evidence="1" id="KW-0812">Transmembrane</keyword>
<gene>
    <name evidence="2" type="ordered locus">RPC_2963</name>
</gene>
<feature type="transmembrane region" description="Helical" evidence="1">
    <location>
        <begin position="78"/>
        <end position="98"/>
    </location>
</feature>
<protein>
    <recommendedName>
        <fullName evidence="3">Transmembrane protein</fullName>
    </recommendedName>
</protein>
<feature type="transmembrane region" description="Helical" evidence="1">
    <location>
        <begin position="110"/>
        <end position="133"/>
    </location>
</feature>
<sequence>MIRTLHPIAGIIGFLTILGFWLSTVVVELGGDPGAIAAVKLGILWGLAVLIPALATAGLTGFKLGGKSQRPEIVSKRLRMPIIAFNGVVVLVPCAVMLQRQAAAGQFDRTFIVIQALELLAGAVNITLLGLSIRDGLKLARRFGVAAT</sequence>
<reference evidence="2" key="1">
    <citation type="submission" date="2006-03" db="EMBL/GenBank/DDBJ databases">
        <title>Complete sequence of Rhodopseudomonas palustris BisB18.</title>
        <authorList>
            <consortium name="US DOE Joint Genome Institute"/>
            <person name="Copeland A."/>
            <person name="Lucas S."/>
            <person name="Lapidus A."/>
            <person name="Barry K."/>
            <person name="Detter J.C."/>
            <person name="Glavina del Rio T."/>
            <person name="Hammon N."/>
            <person name="Israni S."/>
            <person name="Dalin E."/>
            <person name="Tice H."/>
            <person name="Pitluck S."/>
            <person name="Chain P."/>
            <person name="Malfatti S."/>
            <person name="Shin M."/>
            <person name="Vergez L."/>
            <person name="Schmutz J."/>
            <person name="Larimer F."/>
            <person name="Land M."/>
            <person name="Hauser L."/>
            <person name="Pelletier D.A."/>
            <person name="Kyrpides N."/>
            <person name="Anderson I."/>
            <person name="Oda Y."/>
            <person name="Harwood C.S."/>
            <person name="Richardson P."/>
        </authorList>
    </citation>
    <scope>NUCLEOTIDE SEQUENCE [LARGE SCALE GENOMIC DNA]</scope>
    <source>
        <strain evidence="2">BisB18</strain>
    </source>
</reference>
<dbReference type="OrthoDB" id="5195601at2"/>
<dbReference type="STRING" id="316056.RPC_2963"/>
<name>Q213C8_RHOPB</name>
<dbReference type="EMBL" id="CP000301">
    <property type="protein sequence ID" value="ABD88508.1"/>
    <property type="molecule type" value="Genomic_DNA"/>
</dbReference>